<proteinExistence type="predicted"/>
<comment type="caution">
    <text evidence="1">The sequence shown here is derived from an EMBL/GenBank/DDBJ whole genome shotgun (WGS) entry which is preliminary data.</text>
</comment>
<evidence type="ECO:0000313" key="2">
    <source>
        <dbReference type="Proteomes" id="UP000591948"/>
    </source>
</evidence>
<name>A0A6V8P8U0_9ACTN</name>
<organism evidence="1 2">
    <name type="scientific">Candidatus Hakubella thermalkaliphila</name>
    <dbReference type="NCBI Taxonomy" id="2754717"/>
    <lineage>
        <taxon>Bacteria</taxon>
        <taxon>Bacillati</taxon>
        <taxon>Actinomycetota</taxon>
        <taxon>Actinomycetota incertae sedis</taxon>
        <taxon>Candidatus Hakubellales</taxon>
        <taxon>Candidatus Hakubellaceae</taxon>
        <taxon>Candidatus Hakubella</taxon>
    </lineage>
</organism>
<evidence type="ECO:0000313" key="1">
    <source>
        <dbReference type="EMBL" id="GFP29059.1"/>
    </source>
</evidence>
<feature type="non-terminal residue" evidence="1">
    <location>
        <position position="24"/>
    </location>
</feature>
<dbReference type="EMBL" id="BLRY01000606">
    <property type="protein sequence ID" value="GFP29059.1"/>
    <property type="molecule type" value="Genomic_DNA"/>
</dbReference>
<keyword evidence="2" id="KW-1185">Reference proteome</keyword>
<gene>
    <name evidence="1" type="ORF">HKBW3S33_02475</name>
</gene>
<dbReference type="Proteomes" id="UP000591948">
    <property type="component" value="Unassembled WGS sequence"/>
</dbReference>
<protein>
    <submittedName>
        <fullName evidence="1">Uncharacterized protein</fullName>
    </submittedName>
</protein>
<accession>A0A6V8P8U0</accession>
<reference evidence="1 2" key="1">
    <citation type="journal article" date="2020" name="Front. Microbiol.">
        <title>Single-cell genomics of novel Actinobacteria with the Wood-Ljungdahl pathway discovered in a serpentinizing system.</title>
        <authorList>
            <person name="Merino N."/>
            <person name="Kawai M."/>
            <person name="Boyd E.S."/>
            <person name="Colman D.R."/>
            <person name="McGlynn S.E."/>
            <person name="Nealson K.H."/>
            <person name="Kurokawa K."/>
            <person name="Hongoh Y."/>
        </authorList>
    </citation>
    <scope>NUCLEOTIDE SEQUENCE [LARGE SCALE GENOMIC DNA]</scope>
    <source>
        <strain evidence="1 2">S33</strain>
    </source>
</reference>
<dbReference type="AlphaFoldDB" id="A0A6V8P8U0"/>
<sequence>MTQQIYETSRALGHVPIIDRNARR</sequence>